<feature type="domain" description="WxL" evidence="3">
    <location>
        <begin position="29"/>
        <end position="279"/>
    </location>
</feature>
<proteinExistence type="predicted"/>
<name>R2TJB6_9ENTE</name>
<dbReference type="EMBL" id="ASVY01000003">
    <property type="protein sequence ID" value="EOT59678.1"/>
    <property type="molecule type" value="Genomic_DNA"/>
</dbReference>
<accession>R2TJB6</accession>
<evidence type="ECO:0000313" key="4">
    <source>
        <dbReference type="EMBL" id="EOI00232.1"/>
    </source>
</evidence>
<evidence type="ECO:0000313" key="7">
    <source>
        <dbReference type="Proteomes" id="UP000014197"/>
    </source>
</evidence>
<evidence type="ECO:0000256" key="1">
    <source>
        <dbReference type="SAM" id="MobiDB-lite"/>
    </source>
</evidence>
<keyword evidence="2" id="KW-0732">Signal</keyword>
<dbReference type="OrthoDB" id="2180683at2"/>
<organism evidence="4 6">
    <name type="scientific">Enterococcus haemoperoxidus ATCC BAA-382</name>
    <dbReference type="NCBI Taxonomy" id="1158608"/>
    <lineage>
        <taxon>Bacteria</taxon>
        <taxon>Bacillati</taxon>
        <taxon>Bacillota</taxon>
        <taxon>Bacilli</taxon>
        <taxon>Lactobacillales</taxon>
        <taxon>Enterococcaceae</taxon>
        <taxon>Enterococcus</taxon>
    </lineage>
</organism>
<dbReference type="PATRIC" id="fig|1158608.3.peg.82"/>
<dbReference type="Pfam" id="PF13731">
    <property type="entry name" value="WxL"/>
    <property type="match status" value="1"/>
</dbReference>
<dbReference type="STRING" id="155618.RV06_GL000784"/>
<dbReference type="Proteomes" id="UP000014197">
    <property type="component" value="Unassembled WGS sequence"/>
</dbReference>
<evidence type="ECO:0000259" key="3">
    <source>
        <dbReference type="Pfam" id="PF13731"/>
    </source>
</evidence>
<evidence type="ECO:0000256" key="2">
    <source>
        <dbReference type="SAM" id="SignalP"/>
    </source>
</evidence>
<dbReference type="eggNOG" id="ENOG50306V8">
    <property type="taxonomic scope" value="Bacteria"/>
</dbReference>
<dbReference type="Proteomes" id="UP000013858">
    <property type="component" value="Unassembled WGS sequence"/>
</dbReference>
<dbReference type="AlphaFoldDB" id="R2TJB6"/>
<feature type="signal peptide" evidence="2">
    <location>
        <begin position="1"/>
        <end position="25"/>
    </location>
</feature>
<dbReference type="RefSeq" id="WP_010760317.1">
    <property type="nucleotide sequence ID" value="NZ_KB946315.1"/>
</dbReference>
<dbReference type="InterPro" id="IPR027994">
    <property type="entry name" value="WxL_dom"/>
</dbReference>
<feature type="region of interest" description="Disordered" evidence="1">
    <location>
        <begin position="25"/>
        <end position="77"/>
    </location>
</feature>
<reference evidence="4 6" key="1">
    <citation type="submission" date="2013-02" db="EMBL/GenBank/DDBJ databases">
        <title>The Genome Sequence of Enterococcus haemoperoxidus BAA-382.</title>
        <authorList>
            <consortium name="The Broad Institute Genome Sequencing Platform"/>
            <consortium name="The Broad Institute Genome Sequencing Center for Infectious Disease"/>
            <person name="Earl A.M."/>
            <person name="Gilmore M.S."/>
            <person name="Lebreton F."/>
            <person name="Walker B."/>
            <person name="Young S.K."/>
            <person name="Zeng Q."/>
            <person name="Gargeya S."/>
            <person name="Fitzgerald M."/>
            <person name="Haas B."/>
            <person name="Abouelleil A."/>
            <person name="Alvarado L."/>
            <person name="Arachchi H.M."/>
            <person name="Berlin A.M."/>
            <person name="Chapman S.B."/>
            <person name="Dewar J."/>
            <person name="Goldberg J."/>
            <person name="Griggs A."/>
            <person name="Gujja S."/>
            <person name="Hansen M."/>
            <person name="Howarth C."/>
            <person name="Imamovic A."/>
            <person name="Larimer J."/>
            <person name="McCowan C."/>
            <person name="Murphy C."/>
            <person name="Neiman D."/>
            <person name="Pearson M."/>
            <person name="Priest M."/>
            <person name="Roberts A."/>
            <person name="Saif S."/>
            <person name="Shea T."/>
            <person name="Sisk P."/>
            <person name="Sykes S."/>
            <person name="Wortman J."/>
            <person name="Nusbaum C."/>
            <person name="Birren B."/>
        </authorList>
    </citation>
    <scope>NUCLEOTIDE SEQUENCE [LARGE SCALE GENOMIC DNA]</scope>
    <source>
        <strain evidence="4 6">ATCC BAA-382</strain>
    </source>
</reference>
<feature type="chain" id="PRO_5004366172" description="WxL domain-containing protein" evidence="2">
    <location>
        <begin position="26"/>
        <end position="289"/>
    </location>
</feature>
<reference evidence="5 7" key="2">
    <citation type="submission" date="2013-03" db="EMBL/GenBank/DDBJ databases">
        <title>The Genome Sequence of Enterococcus haemoperoxidus BAA-382 (PacBio/Illumina hybrid assembly).</title>
        <authorList>
            <consortium name="The Broad Institute Genomics Platform"/>
            <consortium name="The Broad Institute Genome Sequencing Center for Infectious Disease"/>
            <person name="Earl A."/>
            <person name="Russ C."/>
            <person name="Gilmore M."/>
            <person name="Surin D."/>
            <person name="Walker B."/>
            <person name="Young S."/>
            <person name="Zeng Q."/>
            <person name="Gargeya S."/>
            <person name="Fitzgerald M."/>
            <person name="Haas B."/>
            <person name="Abouelleil A."/>
            <person name="Allen A.W."/>
            <person name="Alvarado L."/>
            <person name="Arachchi H.M."/>
            <person name="Berlin A.M."/>
            <person name="Chapman S.B."/>
            <person name="Gainer-Dewar J."/>
            <person name="Goldberg J."/>
            <person name="Griggs A."/>
            <person name="Gujja S."/>
            <person name="Hansen M."/>
            <person name="Howarth C."/>
            <person name="Imamovic A."/>
            <person name="Ireland A."/>
            <person name="Larimer J."/>
            <person name="McCowan C."/>
            <person name="Murphy C."/>
            <person name="Pearson M."/>
            <person name="Poon T.W."/>
            <person name="Priest M."/>
            <person name="Roberts A."/>
            <person name="Saif S."/>
            <person name="Shea T."/>
            <person name="Sisk P."/>
            <person name="Sykes S."/>
            <person name="Wortman J."/>
            <person name="Nusbaum C."/>
            <person name="Birren B."/>
        </authorList>
    </citation>
    <scope>NUCLEOTIDE SEQUENCE [LARGE SCALE GENOMIC DNA]</scope>
    <source>
        <strain evidence="5 7">ATCC BAA-382</strain>
    </source>
</reference>
<comment type="caution">
    <text evidence="4">The sequence shown here is derived from an EMBL/GenBank/DDBJ whole genome shotgun (WGS) entry which is preliminary data.</text>
</comment>
<sequence>MKKRMLASLLLSVMVLSVGAQFASAENLESSKTTGEVGFTAGEKPGTTKPEKGPKDGEDLEDDKDEDGKPIPLPNNGGIYVTHLPNFSFGTENKTSVKTVDYEAYTEERKLKGTEDVFYMPHSVQVSDVSGNEQATWKLSVVQDNPFEAGSSVLNNTRIRIYGNTFTNSLKNTQELGDNIKGVEVGVGEENGTARHAVIPLTGEKEGELTVLSNTKAGFTNASTTSAVFSDGYLAENYNPEKTPKTAAYEGVKLNVPASDQAKAKTYTTQLTWTLTVEPGTPETPETAE</sequence>
<gene>
    <name evidence="5" type="ORF">I583_02313</name>
    <name evidence="4" type="ORF">UAW_00098</name>
</gene>
<evidence type="ECO:0000313" key="5">
    <source>
        <dbReference type="EMBL" id="EOT59678.1"/>
    </source>
</evidence>
<keyword evidence="7" id="KW-1185">Reference proteome</keyword>
<protein>
    <recommendedName>
        <fullName evidence="3">WxL domain-containing protein</fullName>
    </recommendedName>
</protein>
<dbReference type="EMBL" id="AJAR01000002">
    <property type="protein sequence ID" value="EOI00232.1"/>
    <property type="molecule type" value="Genomic_DNA"/>
</dbReference>
<evidence type="ECO:0000313" key="6">
    <source>
        <dbReference type="Proteomes" id="UP000013858"/>
    </source>
</evidence>